<gene>
    <name evidence="1" type="ORF">SAMN02982917_5053</name>
</gene>
<dbReference type="STRING" id="286727.SAMN02982917_5053"/>
<proteinExistence type="predicted"/>
<reference evidence="1 2" key="1">
    <citation type="submission" date="2017-04" db="EMBL/GenBank/DDBJ databases">
        <authorList>
            <person name="Afonso C.L."/>
            <person name="Miller P.J."/>
            <person name="Scott M.A."/>
            <person name="Spackman E."/>
            <person name="Goraichik I."/>
            <person name="Dimitrov K.M."/>
            <person name="Suarez D.L."/>
            <person name="Swayne D.E."/>
        </authorList>
    </citation>
    <scope>NUCLEOTIDE SEQUENCE [LARGE SCALE GENOMIC DNA]</scope>
    <source>
        <strain evidence="1 2">A2P</strain>
    </source>
</reference>
<dbReference type="OrthoDB" id="197187at2"/>
<evidence type="ECO:0000313" key="2">
    <source>
        <dbReference type="Proteomes" id="UP000192936"/>
    </source>
</evidence>
<organism evidence="1 2">
    <name type="scientific">Azospirillum oryzae</name>
    <dbReference type="NCBI Taxonomy" id="286727"/>
    <lineage>
        <taxon>Bacteria</taxon>
        <taxon>Pseudomonadati</taxon>
        <taxon>Pseudomonadota</taxon>
        <taxon>Alphaproteobacteria</taxon>
        <taxon>Rhodospirillales</taxon>
        <taxon>Azospirillaceae</taxon>
        <taxon>Azospirillum</taxon>
    </lineage>
</organism>
<evidence type="ECO:0000313" key="1">
    <source>
        <dbReference type="EMBL" id="SMF80409.1"/>
    </source>
</evidence>
<dbReference type="EMBL" id="FXAK01000007">
    <property type="protein sequence ID" value="SMF80409.1"/>
    <property type="molecule type" value="Genomic_DNA"/>
</dbReference>
<dbReference type="AlphaFoldDB" id="A0A1X7H646"/>
<dbReference type="RefSeq" id="WP_143266810.1">
    <property type="nucleotide sequence ID" value="NZ_FXAK01000007.1"/>
</dbReference>
<name>A0A1X7H646_9PROT</name>
<protein>
    <submittedName>
        <fullName evidence="1">Type VI secretion system secreted protein VgrG</fullName>
    </submittedName>
</protein>
<sequence length="240" mass="26059">MSWIDAIKQKIKSSLENLGFSKTESPGAAAQKCDGNTSAPPTVTGLGPSVDALASQSPTLKSNIDTLQKGGWTIRYGDAGKGSYCNKDQKTIVIDSQFQNNSSVVTQILSHESGHALYTADPYVNETGRTKAEYVSLNANRHLKDEGEATLVNARVRQEILKSSGTDIGIAGSQTASYEKIISKYTSDKDRDKARQEIADIFADNEKPSGSPAGTTYRIYYSQSYSDHWDNVIAPKLKKP</sequence>
<accession>A0A1X7H646</accession>
<dbReference type="Proteomes" id="UP000192936">
    <property type="component" value="Unassembled WGS sequence"/>
</dbReference>